<protein>
    <submittedName>
        <fullName evidence="2">Extracellular solute-binding protein</fullName>
    </submittedName>
</protein>
<dbReference type="Pfam" id="PF13343">
    <property type="entry name" value="SBP_bac_6"/>
    <property type="match status" value="1"/>
</dbReference>
<sequence length="394" mass="42614">MYAKEEDAMKKRARLWSILLVSAMTVSMLAGCGGGEEKKNDAPMPEVEVDPDAKVELNGEEMSLADLVSKAQEEGDIQSVGMPDDWANWKGSWEGINTTYGLTHGDVDMTSAEELSQFAAEKDDPTKDIGDIGLSMTPEAIKQDVIGSFKASTWDQFPDWAKDPEGRWVMTYTGSLAFIANTEFTDGKCPASWEEVKDGDYLVSVGNVLAGAASQVAVLSCAIANGGSLDDVQPGIDYFKELAEAGRLDTGDTSSARLASGEMVCCVGNYDYSVLSWRDNIVAENPDMKLDITIPYDGSVTNGYAQIINKYAPHANAAGLAIEYLCSDEGAIDRAKGYARPTKEGVELPEEVADILLSDDLYENCTNISDVESLNSACTKIAELWEREVLPLVQ</sequence>
<dbReference type="GO" id="GO:0015888">
    <property type="term" value="P:thiamine transport"/>
    <property type="evidence" value="ECO:0007669"/>
    <property type="project" value="TreeGrafter"/>
</dbReference>
<dbReference type="PANTHER" id="PTHR30006:SF2">
    <property type="entry name" value="ABC TRANSPORTER SUBSTRATE-BINDING PROTEIN"/>
    <property type="match status" value="1"/>
</dbReference>
<accession>A0A3R8R8S9</accession>
<dbReference type="Proteomes" id="UP000274920">
    <property type="component" value="Unassembled WGS sequence"/>
</dbReference>
<comment type="caution">
    <text evidence="2">The sequence shown here is derived from an EMBL/GenBank/DDBJ whole genome shotgun (WGS) entry which is preliminary data.</text>
</comment>
<keyword evidence="3" id="KW-1185">Reference proteome</keyword>
<dbReference type="Gene3D" id="3.40.190.10">
    <property type="entry name" value="Periplasmic binding protein-like II"/>
    <property type="match status" value="2"/>
</dbReference>
<evidence type="ECO:0000313" key="3">
    <source>
        <dbReference type="Proteomes" id="UP000274920"/>
    </source>
</evidence>
<dbReference type="SUPFAM" id="SSF53850">
    <property type="entry name" value="Periplasmic binding protein-like II"/>
    <property type="match status" value="1"/>
</dbReference>
<dbReference type="EMBL" id="RHJS01000002">
    <property type="protein sequence ID" value="RRK34576.1"/>
    <property type="molecule type" value="Genomic_DNA"/>
</dbReference>
<keyword evidence="1" id="KW-0732">Signal</keyword>
<dbReference type="PANTHER" id="PTHR30006">
    <property type="entry name" value="THIAMINE-BINDING PERIPLASMIC PROTEIN-RELATED"/>
    <property type="match status" value="1"/>
</dbReference>
<gene>
    <name evidence="2" type="ORF">EBB54_26965</name>
</gene>
<dbReference type="PROSITE" id="PS51257">
    <property type="entry name" value="PROKAR_LIPOPROTEIN"/>
    <property type="match status" value="1"/>
</dbReference>
<evidence type="ECO:0000313" key="2">
    <source>
        <dbReference type="EMBL" id="RRK34576.1"/>
    </source>
</evidence>
<proteinExistence type="predicted"/>
<dbReference type="GO" id="GO:0030288">
    <property type="term" value="C:outer membrane-bounded periplasmic space"/>
    <property type="evidence" value="ECO:0007669"/>
    <property type="project" value="TreeGrafter"/>
</dbReference>
<evidence type="ECO:0000256" key="1">
    <source>
        <dbReference type="ARBA" id="ARBA00022729"/>
    </source>
</evidence>
<dbReference type="GO" id="GO:0030975">
    <property type="term" value="F:thiamine binding"/>
    <property type="evidence" value="ECO:0007669"/>
    <property type="project" value="TreeGrafter"/>
</dbReference>
<reference evidence="2" key="1">
    <citation type="submission" date="2018-10" db="EMBL/GenBank/DDBJ databases">
        <title>Schaedlerella arabinophila gen. nov. sp. nov., isolated from the mouse intestinal tract and comparative analysis with the genome of the closely related altered Schaedler flora strain ASF502.</title>
        <authorList>
            <person name="Miyake S."/>
            <person name="Soh M."/>
            <person name="Seedorf H."/>
        </authorList>
    </citation>
    <scope>NUCLEOTIDE SEQUENCE [LARGE SCALE GENOMIC DNA]</scope>
    <source>
        <strain evidence="2">DSM 106076</strain>
    </source>
</reference>
<dbReference type="GO" id="GO:0030976">
    <property type="term" value="F:thiamine pyrophosphate binding"/>
    <property type="evidence" value="ECO:0007669"/>
    <property type="project" value="TreeGrafter"/>
</dbReference>
<organism evidence="2 3">
    <name type="scientific">Schaedlerella arabinosiphila</name>
    <dbReference type="NCBI Taxonomy" id="2044587"/>
    <lineage>
        <taxon>Bacteria</taxon>
        <taxon>Bacillati</taxon>
        <taxon>Bacillota</taxon>
        <taxon>Clostridia</taxon>
        <taxon>Lachnospirales</taxon>
        <taxon>Lachnospiraceae</taxon>
        <taxon>Schaedlerella</taxon>
    </lineage>
</organism>
<name>A0A3R8R8S9_9FIRM</name>
<dbReference type="AlphaFoldDB" id="A0A3R8R8S9"/>